<dbReference type="PANTHER" id="PTHR41775:SF1">
    <property type="entry name" value="PEPTIDASE M6-LIKE DOMAIN-CONTAINING PROTEIN"/>
    <property type="match status" value="1"/>
</dbReference>
<evidence type="ECO:0000259" key="3">
    <source>
        <dbReference type="Pfam" id="PF05547"/>
    </source>
</evidence>
<sequence>MKVLVLSLLYSLAVAVVPPHPNAEFDSSFPLYSHDSRRQLRTEHQYEAQLLHPELCRFEDDRTCQVLDETLQRQARRTLGSIKSRGRLKVLVVLLRFANHDTREVIEASDIDKFFNANGLDSTLYPTGSINTYLKVSSFKSLTIDADVISWFPTNKTEQECAGGTSGLNQDFKSCFAPILDTLDSFHADLEHVFNWNKYDEDKNGVVDSLIVMHSGYGAEYGDTDPLGAAPQDRIWSHSMGPPEKNMWNSIHGEYSVGTYTVASAFHGHNGKNITKIGVVLHELLHTLSLPHLYDVSRSGRGGGVGAFSIMSNPWGQGDDGSFPGSLDPWSKIQLGWLTPTRITKSDSYLLKPSATENQVYLIDDPYPRGEYLLIENRQKTLYDAKMWNGAGGALIWHIDEAKNSNSEAGGPHQEGWPENGKHYKVALLQADGLYQLEQDINDGQWDDFFTFGKKLVPGSAGVHPNTDSYQGGNIISIGITIADFKEEGKNVMFTVSGYPQIGISDNPISDFQKCSVNVNIGQCSSFLTADIPLIEEDCDCYNFCGNGAIQGCCKFGEPCPITCESGGLVAGCTLAVEKPNDPDVDLDDVPGLGTPAENRTHDDSLRSGAQSLRWRNLFAAPVLLLLGSLAFHA</sequence>
<feature type="signal peptide" evidence="2">
    <location>
        <begin position="1"/>
        <end position="15"/>
    </location>
</feature>
<dbReference type="AlphaFoldDB" id="A0AAD2FZU2"/>
<dbReference type="GO" id="GO:0006508">
    <property type="term" value="P:proteolysis"/>
    <property type="evidence" value="ECO:0007669"/>
    <property type="project" value="InterPro"/>
</dbReference>
<feature type="domain" description="Peptidase M6-like" evidence="3">
    <location>
        <begin position="129"/>
        <end position="335"/>
    </location>
</feature>
<dbReference type="Pfam" id="PF05547">
    <property type="entry name" value="Peptidase_M6"/>
    <property type="match status" value="1"/>
</dbReference>
<accession>A0AAD2FZU2</accession>
<gene>
    <name evidence="4" type="ORF">CYCCA115_LOCUS17221</name>
</gene>
<keyword evidence="2" id="KW-0732">Signal</keyword>
<comment type="caution">
    <text evidence="4">The sequence shown here is derived from an EMBL/GenBank/DDBJ whole genome shotgun (WGS) entry which is preliminary data.</text>
</comment>
<dbReference type="InterPro" id="IPR008757">
    <property type="entry name" value="Peptidase_M6-like_domain"/>
</dbReference>
<dbReference type="Proteomes" id="UP001295423">
    <property type="component" value="Unassembled WGS sequence"/>
</dbReference>
<organism evidence="4 5">
    <name type="scientific">Cylindrotheca closterium</name>
    <dbReference type="NCBI Taxonomy" id="2856"/>
    <lineage>
        <taxon>Eukaryota</taxon>
        <taxon>Sar</taxon>
        <taxon>Stramenopiles</taxon>
        <taxon>Ochrophyta</taxon>
        <taxon>Bacillariophyta</taxon>
        <taxon>Bacillariophyceae</taxon>
        <taxon>Bacillariophycidae</taxon>
        <taxon>Bacillariales</taxon>
        <taxon>Bacillariaceae</taxon>
        <taxon>Cylindrotheca</taxon>
    </lineage>
</organism>
<proteinExistence type="predicted"/>
<dbReference type="NCBIfam" id="TIGR03296">
    <property type="entry name" value="M6dom_TIGR03296"/>
    <property type="match status" value="1"/>
</dbReference>
<name>A0AAD2FZU2_9STRA</name>
<evidence type="ECO:0000313" key="4">
    <source>
        <dbReference type="EMBL" id="CAJ1958528.1"/>
    </source>
</evidence>
<evidence type="ECO:0000256" key="1">
    <source>
        <dbReference type="SAM" id="MobiDB-lite"/>
    </source>
</evidence>
<dbReference type="EMBL" id="CAKOGP040001980">
    <property type="protein sequence ID" value="CAJ1958528.1"/>
    <property type="molecule type" value="Genomic_DNA"/>
</dbReference>
<reference evidence="4" key="1">
    <citation type="submission" date="2023-08" db="EMBL/GenBank/DDBJ databases">
        <authorList>
            <person name="Audoor S."/>
            <person name="Bilcke G."/>
        </authorList>
    </citation>
    <scope>NUCLEOTIDE SEQUENCE</scope>
</reference>
<feature type="chain" id="PRO_5042290695" description="Peptidase M6-like domain-containing protein" evidence="2">
    <location>
        <begin position="16"/>
        <end position="634"/>
    </location>
</feature>
<keyword evidence="5" id="KW-1185">Reference proteome</keyword>
<dbReference type="GO" id="GO:0008233">
    <property type="term" value="F:peptidase activity"/>
    <property type="evidence" value="ECO:0007669"/>
    <property type="project" value="InterPro"/>
</dbReference>
<feature type="region of interest" description="Disordered" evidence="1">
    <location>
        <begin position="584"/>
        <end position="605"/>
    </location>
</feature>
<protein>
    <recommendedName>
        <fullName evidence="3">Peptidase M6-like domain-containing protein</fullName>
    </recommendedName>
</protein>
<evidence type="ECO:0000313" key="5">
    <source>
        <dbReference type="Proteomes" id="UP001295423"/>
    </source>
</evidence>
<dbReference type="SUPFAM" id="SSF55486">
    <property type="entry name" value="Metalloproteases ('zincins'), catalytic domain"/>
    <property type="match status" value="1"/>
</dbReference>
<dbReference type="PANTHER" id="PTHR41775">
    <property type="entry name" value="SECRETED PROTEIN-RELATED"/>
    <property type="match status" value="1"/>
</dbReference>
<evidence type="ECO:0000256" key="2">
    <source>
        <dbReference type="SAM" id="SignalP"/>
    </source>
</evidence>